<evidence type="ECO:0000256" key="3">
    <source>
        <dbReference type="ARBA" id="ARBA00012438"/>
    </source>
</evidence>
<dbReference type="GO" id="GO:0005886">
    <property type="term" value="C:plasma membrane"/>
    <property type="evidence" value="ECO:0007669"/>
    <property type="project" value="TreeGrafter"/>
</dbReference>
<dbReference type="Proteomes" id="UP000184526">
    <property type="component" value="Unassembled WGS sequence"/>
</dbReference>
<dbReference type="CDD" id="cd00075">
    <property type="entry name" value="HATPase"/>
    <property type="match status" value="1"/>
</dbReference>
<dbReference type="Gene3D" id="1.10.287.130">
    <property type="match status" value="1"/>
</dbReference>
<dbReference type="GO" id="GO:0016036">
    <property type="term" value="P:cellular response to phosphate starvation"/>
    <property type="evidence" value="ECO:0007669"/>
    <property type="project" value="TreeGrafter"/>
</dbReference>
<dbReference type="SMART" id="SM00387">
    <property type="entry name" value="HATPase_c"/>
    <property type="match status" value="1"/>
</dbReference>
<evidence type="ECO:0000256" key="4">
    <source>
        <dbReference type="ARBA" id="ARBA00022553"/>
    </source>
</evidence>
<dbReference type="PANTHER" id="PTHR45453:SF1">
    <property type="entry name" value="PHOSPHATE REGULON SENSOR PROTEIN PHOR"/>
    <property type="match status" value="1"/>
</dbReference>
<evidence type="ECO:0000259" key="9">
    <source>
        <dbReference type="PROSITE" id="PS50109"/>
    </source>
</evidence>
<dbReference type="Gene3D" id="3.30.565.10">
    <property type="entry name" value="Histidine kinase-like ATPase, C-terminal domain"/>
    <property type="match status" value="1"/>
</dbReference>
<dbReference type="Pfam" id="PF00512">
    <property type="entry name" value="HisKA"/>
    <property type="match status" value="1"/>
</dbReference>
<keyword evidence="6 10" id="KW-0418">Kinase</keyword>
<feature type="transmembrane region" description="Helical" evidence="8">
    <location>
        <begin position="114"/>
        <end position="136"/>
    </location>
</feature>
<dbReference type="PANTHER" id="PTHR45453">
    <property type="entry name" value="PHOSPHATE REGULON SENSOR PROTEIN PHOR"/>
    <property type="match status" value="1"/>
</dbReference>
<keyword evidence="11" id="KW-1185">Reference proteome</keyword>
<dbReference type="InterPro" id="IPR036890">
    <property type="entry name" value="HATPase_C_sf"/>
</dbReference>
<dbReference type="CDD" id="cd00082">
    <property type="entry name" value="HisKA"/>
    <property type="match status" value="1"/>
</dbReference>
<dbReference type="InterPro" id="IPR050351">
    <property type="entry name" value="BphY/WalK/GraS-like"/>
</dbReference>
<dbReference type="InterPro" id="IPR003594">
    <property type="entry name" value="HATPase_dom"/>
</dbReference>
<dbReference type="STRING" id="1121306.SAMN02745196_01235"/>
<evidence type="ECO:0000313" key="11">
    <source>
        <dbReference type="Proteomes" id="UP000184526"/>
    </source>
</evidence>
<dbReference type="InterPro" id="IPR004358">
    <property type="entry name" value="Sig_transdc_His_kin-like_C"/>
</dbReference>
<dbReference type="EC" id="2.7.13.3" evidence="3"/>
<dbReference type="RefSeq" id="WP_072831107.1">
    <property type="nucleotide sequence ID" value="NZ_FQXP01000004.1"/>
</dbReference>
<keyword evidence="8" id="KW-0812">Transmembrane</keyword>
<dbReference type="GO" id="GO:0000155">
    <property type="term" value="F:phosphorelay sensor kinase activity"/>
    <property type="evidence" value="ECO:0007669"/>
    <property type="project" value="InterPro"/>
</dbReference>
<organism evidence="10 11">
    <name type="scientific">Clostridium collagenovorans DSM 3089</name>
    <dbReference type="NCBI Taxonomy" id="1121306"/>
    <lineage>
        <taxon>Bacteria</taxon>
        <taxon>Bacillati</taxon>
        <taxon>Bacillota</taxon>
        <taxon>Clostridia</taxon>
        <taxon>Eubacteriales</taxon>
        <taxon>Clostridiaceae</taxon>
        <taxon>Clostridium</taxon>
    </lineage>
</organism>
<evidence type="ECO:0000256" key="5">
    <source>
        <dbReference type="ARBA" id="ARBA00022679"/>
    </source>
</evidence>
<evidence type="ECO:0000256" key="1">
    <source>
        <dbReference type="ARBA" id="ARBA00000085"/>
    </source>
</evidence>
<evidence type="ECO:0000256" key="7">
    <source>
        <dbReference type="ARBA" id="ARBA00023012"/>
    </source>
</evidence>
<gene>
    <name evidence="10" type="ORF">SAMN02745196_01235</name>
</gene>
<dbReference type="OrthoDB" id="9773956at2"/>
<evidence type="ECO:0000256" key="6">
    <source>
        <dbReference type="ARBA" id="ARBA00022777"/>
    </source>
</evidence>
<comment type="catalytic activity">
    <reaction evidence="1">
        <text>ATP + protein L-histidine = ADP + protein N-phospho-L-histidine.</text>
        <dbReference type="EC" id="2.7.13.3"/>
    </reaction>
</comment>
<protein>
    <recommendedName>
        <fullName evidence="3">histidine kinase</fullName>
        <ecNumber evidence="3">2.7.13.3</ecNumber>
    </recommendedName>
</protein>
<keyword evidence="8" id="KW-0472">Membrane</keyword>
<dbReference type="GO" id="GO:0004721">
    <property type="term" value="F:phosphoprotein phosphatase activity"/>
    <property type="evidence" value="ECO:0007669"/>
    <property type="project" value="TreeGrafter"/>
</dbReference>
<dbReference type="EMBL" id="FQXP01000004">
    <property type="protein sequence ID" value="SHH73121.1"/>
    <property type="molecule type" value="Genomic_DNA"/>
</dbReference>
<dbReference type="PRINTS" id="PR00344">
    <property type="entry name" value="BCTRLSENSOR"/>
</dbReference>
<dbReference type="FunFam" id="3.30.565.10:FF:000006">
    <property type="entry name" value="Sensor histidine kinase WalK"/>
    <property type="match status" value="1"/>
</dbReference>
<dbReference type="SUPFAM" id="SSF55874">
    <property type="entry name" value="ATPase domain of HSP90 chaperone/DNA topoisomerase II/histidine kinase"/>
    <property type="match status" value="1"/>
</dbReference>
<evidence type="ECO:0000313" key="10">
    <source>
        <dbReference type="EMBL" id="SHH73121.1"/>
    </source>
</evidence>
<keyword evidence="8" id="KW-1133">Transmembrane helix</keyword>
<dbReference type="InterPro" id="IPR003661">
    <property type="entry name" value="HisK_dim/P_dom"/>
</dbReference>
<dbReference type="InterPro" id="IPR005467">
    <property type="entry name" value="His_kinase_dom"/>
</dbReference>
<keyword evidence="7" id="KW-0902">Two-component regulatory system</keyword>
<proteinExistence type="predicted"/>
<accession>A0A1M5VD58</accession>
<keyword evidence="5" id="KW-0808">Transferase</keyword>
<reference evidence="10 11" key="1">
    <citation type="submission" date="2016-11" db="EMBL/GenBank/DDBJ databases">
        <authorList>
            <person name="Jaros S."/>
            <person name="Januszkiewicz K."/>
            <person name="Wedrychowicz H."/>
        </authorList>
    </citation>
    <scope>NUCLEOTIDE SEQUENCE [LARGE SCALE GENOMIC DNA]</scope>
    <source>
        <strain evidence="10 11">DSM 3089</strain>
    </source>
</reference>
<sequence>MISKMVFEPKFKKICFLLSIIMIITASIFLVFQYENLNNIHREKIRTYERLIGTLVKQHPEDEIYIIESFFNESKEDSTYGAKILKKYGYSLENDIERQSSFRKIRRSYLRNNFIAIGSFLIIIFLVITYILLYLLKYLEKISSVLDDFIKGEFNYEDNLADEGIVNVIESQLNQLGRSVSFNYNKLESEKESSKSLVTDISHQLKTPLASLSMCNSILEEDELTKEEKKEFLDMSNKNISKLNALIDSLVNISRLEVAMIKLNPQKNNLRDTILKAYNSAYIKAKHKNIDIVLGDIEEYTITKHDKKWTEEAIFNVLENAIKYSNKSEKIYLDVEDSLNYIKINIKDNGIGISKNEFNNIFKRFYRGKEVEKLEIEGSGVGLYLTRKILEDQSGSIMVKSEKGKGSTFSLFLPKI</sequence>
<dbReference type="AlphaFoldDB" id="A0A1M5VD58"/>
<dbReference type="SMART" id="SM00388">
    <property type="entry name" value="HisKA"/>
    <property type="match status" value="1"/>
</dbReference>
<evidence type="ECO:0000256" key="8">
    <source>
        <dbReference type="SAM" id="Phobius"/>
    </source>
</evidence>
<keyword evidence="4" id="KW-0597">Phosphoprotein</keyword>
<feature type="transmembrane region" description="Helical" evidence="8">
    <location>
        <begin position="14"/>
        <end position="34"/>
    </location>
</feature>
<dbReference type="InterPro" id="IPR036097">
    <property type="entry name" value="HisK_dim/P_sf"/>
</dbReference>
<feature type="domain" description="Histidine kinase" evidence="9">
    <location>
        <begin position="200"/>
        <end position="416"/>
    </location>
</feature>
<evidence type="ECO:0000256" key="2">
    <source>
        <dbReference type="ARBA" id="ARBA00004370"/>
    </source>
</evidence>
<comment type="subcellular location">
    <subcellularLocation>
        <location evidence="2">Membrane</location>
    </subcellularLocation>
</comment>
<dbReference type="Pfam" id="PF02518">
    <property type="entry name" value="HATPase_c"/>
    <property type="match status" value="1"/>
</dbReference>
<dbReference type="SUPFAM" id="SSF47384">
    <property type="entry name" value="Homodimeric domain of signal transducing histidine kinase"/>
    <property type="match status" value="1"/>
</dbReference>
<name>A0A1M5VD58_9CLOT</name>
<dbReference type="PROSITE" id="PS50109">
    <property type="entry name" value="HIS_KIN"/>
    <property type="match status" value="1"/>
</dbReference>